<evidence type="ECO:0008006" key="3">
    <source>
        <dbReference type="Google" id="ProtNLM"/>
    </source>
</evidence>
<comment type="caution">
    <text evidence="1">The sequence shown here is derived from an EMBL/GenBank/DDBJ whole genome shotgun (WGS) entry which is preliminary data.</text>
</comment>
<dbReference type="RefSeq" id="WP_185143299.1">
    <property type="nucleotide sequence ID" value="NZ_JACJVP010000024.1"/>
</dbReference>
<evidence type="ECO:0000313" key="2">
    <source>
        <dbReference type="Proteomes" id="UP000547209"/>
    </source>
</evidence>
<proteinExistence type="predicted"/>
<dbReference type="AlphaFoldDB" id="A0A7X0VFH1"/>
<dbReference type="InterPro" id="IPR011009">
    <property type="entry name" value="Kinase-like_dom_sf"/>
</dbReference>
<gene>
    <name evidence="1" type="ORF">H7C19_14090</name>
</gene>
<reference evidence="1 2" key="1">
    <citation type="submission" date="2020-08" db="EMBL/GenBank/DDBJ databases">
        <title>Cohnella phylogeny.</title>
        <authorList>
            <person name="Dunlap C."/>
        </authorList>
    </citation>
    <scope>NUCLEOTIDE SEQUENCE [LARGE SCALE GENOMIC DNA]</scope>
    <source>
        <strain evidence="1 2">DSM 28246</strain>
    </source>
</reference>
<dbReference type="Proteomes" id="UP000547209">
    <property type="component" value="Unassembled WGS sequence"/>
</dbReference>
<name>A0A7X0VFH1_9BACL</name>
<sequence>MAELVDGILAHYVHPESYDAYKSIEAPEHAVDSIRYAASFIGGQLGEEDHRLATALSRERSGVTDRGDLYVLHGDFGVHNFLFTDNGLTGVIDPIPVMGCKRYDLLYAFCSSPDELTLPLLLHAVRRVEEGKKVDIRLLSRDMILELYRRMSTCLRFHPEDFPQYLQAWEEWKKIYASS</sequence>
<keyword evidence="2" id="KW-1185">Reference proteome</keyword>
<evidence type="ECO:0000313" key="1">
    <source>
        <dbReference type="EMBL" id="MBB6671816.1"/>
    </source>
</evidence>
<dbReference type="SUPFAM" id="SSF56112">
    <property type="entry name" value="Protein kinase-like (PK-like)"/>
    <property type="match status" value="1"/>
</dbReference>
<organism evidence="1 2">
    <name type="scientific">Cohnella nanjingensis</name>
    <dbReference type="NCBI Taxonomy" id="1387779"/>
    <lineage>
        <taxon>Bacteria</taxon>
        <taxon>Bacillati</taxon>
        <taxon>Bacillota</taxon>
        <taxon>Bacilli</taxon>
        <taxon>Bacillales</taxon>
        <taxon>Paenibacillaceae</taxon>
        <taxon>Cohnella</taxon>
    </lineage>
</organism>
<dbReference type="Gene3D" id="3.90.1200.10">
    <property type="match status" value="1"/>
</dbReference>
<protein>
    <recommendedName>
        <fullName evidence="3">Aminoglycoside phosphotransferase domain-containing protein</fullName>
    </recommendedName>
</protein>
<dbReference type="EMBL" id="JACJVP010000024">
    <property type="protein sequence ID" value="MBB6671816.1"/>
    <property type="molecule type" value="Genomic_DNA"/>
</dbReference>
<accession>A0A7X0VFH1</accession>